<evidence type="ECO:0000256" key="3">
    <source>
        <dbReference type="ARBA" id="ARBA00023172"/>
    </source>
</evidence>
<dbReference type="InterPro" id="IPR010998">
    <property type="entry name" value="Integrase_recombinase_N"/>
</dbReference>
<name>A0A2K8N5U2_9BACL</name>
<dbReference type="PROSITE" id="PS51900">
    <property type="entry name" value="CB"/>
    <property type="match status" value="1"/>
</dbReference>
<dbReference type="OrthoDB" id="9803188at2"/>
<dbReference type="GO" id="GO:0003677">
    <property type="term" value="F:DNA binding"/>
    <property type="evidence" value="ECO:0007669"/>
    <property type="project" value="UniProtKB-UniRule"/>
</dbReference>
<evidence type="ECO:0000256" key="2">
    <source>
        <dbReference type="ARBA" id="ARBA00023125"/>
    </source>
</evidence>
<evidence type="ECO:0000256" key="1">
    <source>
        <dbReference type="ARBA" id="ARBA00008857"/>
    </source>
</evidence>
<dbReference type="InterPro" id="IPR050090">
    <property type="entry name" value="Tyrosine_recombinase_XerCD"/>
</dbReference>
<dbReference type="PANTHER" id="PTHR30349">
    <property type="entry name" value="PHAGE INTEGRASE-RELATED"/>
    <property type="match status" value="1"/>
</dbReference>
<dbReference type="InterPro" id="IPR044068">
    <property type="entry name" value="CB"/>
</dbReference>
<dbReference type="InterPro" id="IPR013762">
    <property type="entry name" value="Integrase-like_cat_sf"/>
</dbReference>
<dbReference type="GO" id="GO:0006310">
    <property type="term" value="P:DNA recombination"/>
    <property type="evidence" value="ECO:0007669"/>
    <property type="project" value="UniProtKB-KW"/>
</dbReference>
<dbReference type="GO" id="GO:0015074">
    <property type="term" value="P:DNA integration"/>
    <property type="evidence" value="ECO:0007669"/>
    <property type="project" value="InterPro"/>
</dbReference>
<evidence type="ECO:0000256" key="4">
    <source>
        <dbReference type="PROSITE-ProRule" id="PRU01248"/>
    </source>
</evidence>
<dbReference type="EMBL" id="CP024955">
    <property type="protein sequence ID" value="ATY84455.1"/>
    <property type="molecule type" value="Genomic_DNA"/>
</dbReference>
<protein>
    <recommendedName>
        <fullName evidence="9">Integrase</fullName>
    </recommendedName>
</protein>
<dbReference type="Gene3D" id="1.10.443.10">
    <property type="entry name" value="Intergrase catalytic core"/>
    <property type="match status" value="1"/>
</dbReference>
<dbReference type="RefSeq" id="WP_100667275.1">
    <property type="nucleotide sequence ID" value="NZ_CP024955.1"/>
</dbReference>
<keyword evidence="2 4" id="KW-0238">DNA-binding</keyword>
<dbReference type="KEGG" id="kyr:CVV65_05375"/>
<accession>A0A2K8N5U2</accession>
<reference evidence="8" key="1">
    <citation type="submission" date="2017-11" db="EMBL/GenBank/DDBJ databases">
        <title>Complete Genome Sequence of Kyrpidia sp. Strain EA-1, a thermophilic, hydrogen-oxidizing Bacterium, isolated from the Azores.</title>
        <authorList>
            <person name="Reiner J.E."/>
            <person name="Lapp C.J."/>
            <person name="Bunk B."/>
            <person name="Gescher J."/>
        </authorList>
    </citation>
    <scope>NUCLEOTIDE SEQUENCE [LARGE SCALE GENOMIC DNA]</scope>
    <source>
        <strain evidence="8">EA-1</strain>
    </source>
</reference>
<organism evidence="7 8">
    <name type="scientific">Kyrpidia spormannii</name>
    <dbReference type="NCBI Taxonomy" id="2055160"/>
    <lineage>
        <taxon>Bacteria</taxon>
        <taxon>Bacillati</taxon>
        <taxon>Bacillota</taxon>
        <taxon>Bacilli</taxon>
        <taxon>Bacillales</taxon>
        <taxon>Alicyclobacillaceae</taxon>
        <taxon>Kyrpidia</taxon>
    </lineage>
</organism>
<dbReference type="SUPFAM" id="SSF56349">
    <property type="entry name" value="DNA breaking-rejoining enzymes"/>
    <property type="match status" value="1"/>
</dbReference>
<sequence>MDNNLGTQVVEFLSSTQDEWQDTEGGLTVHKAISMAVNAWKAKGKAKHIDTYRRHLKDFAEFTDIALHNPRTIDKLDRTFMAKYRYFLHVRKTAKGEPLSPRTIQLHLDSLRAFFNVMKELGYVKSNPVADIDSAADRRARVAADPTEESPLTMEKLRALLSLDFQAIGGYWGLRDYALFVVLVRFMPRSSELRGLKWFHLQEDVLIIPRCKHNVEGVYRLEPDLCELLYEVQKRYGLRADEPMFISQKRCQFSETGLLKLVKKYGEIIGLPDLLPKHFRTRMGSELSREFDLVTLQNYFGHRSPDTLNRWYAKRPRHETQRVYESVSAWLPPIRLDSGTLSAR</sequence>
<evidence type="ECO:0000313" key="8">
    <source>
        <dbReference type="Proteomes" id="UP000231932"/>
    </source>
</evidence>
<evidence type="ECO:0000259" key="5">
    <source>
        <dbReference type="PROSITE" id="PS51898"/>
    </source>
</evidence>
<dbReference type="Proteomes" id="UP000231932">
    <property type="component" value="Chromosome"/>
</dbReference>
<dbReference type="PANTHER" id="PTHR30349:SF41">
    <property type="entry name" value="INTEGRASE_RECOMBINASE PROTEIN MJ0367-RELATED"/>
    <property type="match status" value="1"/>
</dbReference>
<dbReference type="InterPro" id="IPR025269">
    <property type="entry name" value="SAM-like_dom"/>
</dbReference>
<dbReference type="InterPro" id="IPR011010">
    <property type="entry name" value="DNA_brk_join_enz"/>
</dbReference>
<comment type="similarity">
    <text evidence="1">Belongs to the 'phage' integrase family.</text>
</comment>
<evidence type="ECO:0000259" key="6">
    <source>
        <dbReference type="PROSITE" id="PS51900"/>
    </source>
</evidence>
<gene>
    <name evidence="7" type="ORF">CVV65_05375</name>
</gene>
<dbReference type="Pfam" id="PF00589">
    <property type="entry name" value="Phage_integrase"/>
    <property type="match status" value="1"/>
</dbReference>
<dbReference type="Gene3D" id="1.10.150.130">
    <property type="match status" value="1"/>
</dbReference>
<dbReference type="InterPro" id="IPR002104">
    <property type="entry name" value="Integrase_catalytic"/>
</dbReference>
<dbReference type="Pfam" id="PF13102">
    <property type="entry name" value="Phage_int_SAM_5"/>
    <property type="match status" value="1"/>
</dbReference>
<keyword evidence="8" id="KW-1185">Reference proteome</keyword>
<dbReference type="PROSITE" id="PS51898">
    <property type="entry name" value="TYR_RECOMBINASE"/>
    <property type="match status" value="1"/>
</dbReference>
<feature type="domain" description="Tyr recombinase" evidence="5">
    <location>
        <begin position="147"/>
        <end position="325"/>
    </location>
</feature>
<dbReference type="AlphaFoldDB" id="A0A2K8N5U2"/>
<evidence type="ECO:0008006" key="9">
    <source>
        <dbReference type="Google" id="ProtNLM"/>
    </source>
</evidence>
<keyword evidence="3" id="KW-0233">DNA recombination</keyword>
<feature type="domain" description="Core-binding (CB)" evidence="6">
    <location>
        <begin position="3"/>
        <end position="119"/>
    </location>
</feature>
<evidence type="ECO:0000313" key="7">
    <source>
        <dbReference type="EMBL" id="ATY84455.1"/>
    </source>
</evidence>
<proteinExistence type="inferred from homology"/>